<comment type="caution">
    <text evidence="3">The sequence shown here is derived from an EMBL/GenBank/DDBJ whole genome shotgun (WGS) entry which is preliminary data.</text>
</comment>
<evidence type="ECO:0000256" key="2">
    <source>
        <dbReference type="SAM" id="SignalP"/>
    </source>
</evidence>
<accession>A0A511XDJ5</accession>
<dbReference type="OrthoDB" id="9995867at2"/>
<keyword evidence="4" id="KW-1185">Reference proteome</keyword>
<dbReference type="STRING" id="1120919.GCA_000429165_03043"/>
<dbReference type="Proteomes" id="UP000321635">
    <property type="component" value="Unassembled WGS sequence"/>
</dbReference>
<reference evidence="3 4" key="1">
    <citation type="submission" date="2019-07" db="EMBL/GenBank/DDBJ databases">
        <title>Whole genome shotgun sequence of Acetobacter nitrogenifigens NBRC 105050.</title>
        <authorList>
            <person name="Hosoyama A."/>
            <person name="Uohara A."/>
            <person name="Ohji S."/>
            <person name="Ichikawa N."/>
        </authorList>
    </citation>
    <scope>NUCLEOTIDE SEQUENCE [LARGE SCALE GENOMIC DNA]</scope>
    <source>
        <strain evidence="3 4">NBRC 105050</strain>
    </source>
</reference>
<organism evidence="3 4">
    <name type="scientific">Acetobacter nitrogenifigens DSM 23921 = NBRC 105050</name>
    <dbReference type="NCBI Taxonomy" id="1120919"/>
    <lineage>
        <taxon>Bacteria</taxon>
        <taxon>Pseudomonadati</taxon>
        <taxon>Pseudomonadota</taxon>
        <taxon>Alphaproteobacteria</taxon>
        <taxon>Acetobacterales</taxon>
        <taxon>Acetobacteraceae</taxon>
        <taxon>Acetobacter</taxon>
    </lineage>
</organism>
<dbReference type="EMBL" id="BJYF01000023">
    <property type="protein sequence ID" value="GEN60971.1"/>
    <property type="molecule type" value="Genomic_DNA"/>
</dbReference>
<evidence type="ECO:0000313" key="3">
    <source>
        <dbReference type="EMBL" id="GEN60971.1"/>
    </source>
</evidence>
<feature type="region of interest" description="Disordered" evidence="1">
    <location>
        <begin position="30"/>
        <end position="111"/>
    </location>
</feature>
<feature type="signal peptide" evidence="2">
    <location>
        <begin position="1"/>
        <end position="26"/>
    </location>
</feature>
<feature type="compositionally biased region" description="Polar residues" evidence="1">
    <location>
        <begin position="93"/>
        <end position="111"/>
    </location>
</feature>
<proteinExistence type="predicted"/>
<keyword evidence="2" id="KW-0732">Signal</keyword>
<dbReference type="RefSeq" id="WP_146882515.1">
    <property type="nucleotide sequence ID" value="NZ_AUBI01000014.1"/>
</dbReference>
<name>A0A511XDJ5_9PROT</name>
<evidence type="ECO:0008006" key="5">
    <source>
        <dbReference type="Google" id="ProtNLM"/>
    </source>
</evidence>
<protein>
    <recommendedName>
        <fullName evidence="5">Pentapeptide MXKDX repeat protein</fullName>
    </recommendedName>
</protein>
<evidence type="ECO:0000313" key="4">
    <source>
        <dbReference type="Proteomes" id="UP000321635"/>
    </source>
</evidence>
<feature type="compositionally biased region" description="Polar residues" evidence="1">
    <location>
        <begin position="70"/>
        <end position="80"/>
    </location>
</feature>
<dbReference type="AlphaFoldDB" id="A0A511XDJ5"/>
<sequence length="111" mass="11582">MSFRSFIQAMSLSLVFASGGVTYAQAQASAGAMSPGTVAHDETTNNKTARPKMTPAGIGHTNMAGDTSHGYMSSNNSMAKKQTGMMMKKDAASSAQDISNTHAEESNNSQD</sequence>
<evidence type="ECO:0000256" key="1">
    <source>
        <dbReference type="SAM" id="MobiDB-lite"/>
    </source>
</evidence>
<gene>
    <name evidence="3" type="ORF">ANI02nite_28550</name>
</gene>
<feature type="chain" id="PRO_5021906521" description="Pentapeptide MXKDX repeat protein" evidence="2">
    <location>
        <begin position="27"/>
        <end position="111"/>
    </location>
</feature>